<keyword evidence="5" id="KW-0444">Lipid biosynthesis</keyword>
<keyword evidence="6 14" id="KW-0808">Transferase</keyword>
<gene>
    <name evidence="15" type="ORF">PANT1444_LOCUS9908</name>
</gene>
<comment type="pathway">
    <text evidence="3">Lipid metabolism.</text>
</comment>
<name>A0A7S0EKL2_9EUKA</name>
<dbReference type="PANTHER" id="PTHR12317:SF0">
    <property type="entry name" value="ACYLTRANSFERASE"/>
    <property type="match status" value="1"/>
</dbReference>
<comment type="subcellular location">
    <subcellularLocation>
        <location evidence="1 14">Endoplasmic reticulum membrane</location>
        <topology evidence="1 14">Multi-pass membrane protein</topology>
    </subcellularLocation>
</comment>
<keyword evidence="12 14" id="KW-0472">Membrane</keyword>
<dbReference type="GO" id="GO:0019432">
    <property type="term" value="P:triglyceride biosynthetic process"/>
    <property type="evidence" value="ECO:0007669"/>
    <property type="project" value="TreeGrafter"/>
</dbReference>
<keyword evidence="7 14" id="KW-0812">Transmembrane</keyword>
<accession>A0A7S0EKL2</accession>
<evidence type="ECO:0000256" key="11">
    <source>
        <dbReference type="ARBA" id="ARBA00023098"/>
    </source>
</evidence>
<evidence type="ECO:0000256" key="3">
    <source>
        <dbReference type="ARBA" id="ARBA00005189"/>
    </source>
</evidence>
<feature type="transmembrane region" description="Helical" evidence="14">
    <location>
        <begin position="63"/>
        <end position="84"/>
    </location>
</feature>
<proteinExistence type="inferred from homology"/>
<evidence type="ECO:0000256" key="5">
    <source>
        <dbReference type="ARBA" id="ARBA00022516"/>
    </source>
</evidence>
<feature type="transmembrane region" description="Helical" evidence="14">
    <location>
        <begin position="158"/>
        <end position="179"/>
    </location>
</feature>
<evidence type="ECO:0000256" key="9">
    <source>
        <dbReference type="ARBA" id="ARBA00022824"/>
    </source>
</evidence>
<evidence type="ECO:0000256" key="2">
    <source>
        <dbReference type="ARBA" id="ARBA00004771"/>
    </source>
</evidence>
<evidence type="ECO:0000256" key="12">
    <source>
        <dbReference type="ARBA" id="ARBA00023136"/>
    </source>
</evidence>
<dbReference type="EMBL" id="HBEP01017558">
    <property type="protein sequence ID" value="CAD8487690.1"/>
    <property type="molecule type" value="Transcribed_RNA"/>
</dbReference>
<sequence length="374" mass="41307">MPSTEEPAYYCLNAGSLPDELYKPTVPVSAWLSRCTTAGADGFPAGSLATLDPIPLLVLCERLIGIPLYMLLNVLPFAVPLLLLTGLFKLALLYYILPLFLLGLVFWAVFHSKGIATGEGKGHRAQQYLYTERNSTRYVSLKMVWPASLHFPTHEGKQLIFCAIPHGLAPLGIVGYAIWSKLFTDRLCRWTAAPVVLKIPLVGTLMKYCGYVPAATREIEKVLERGDESVGVVLDGIEGMFMSSRKQEVGCVMKRKGIVKIALRKGAPLVPAYCFGHTELWTIVTDPLGILQAISVKLNVSFTPFFGRFGWPLGPPYRKPVLVACGEPIMCPQTDAPSDELINEYHAKLMAGYMQVFEQHKAAYGWGDRTLKLV</sequence>
<dbReference type="EC" id="2.3.1.-" evidence="14"/>
<keyword evidence="11" id="KW-0443">Lipid metabolism</keyword>
<evidence type="ECO:0000256" key="14">
    <source>
        <dbReference type="RuleBase" id="RU367023"/>
    </source>
</evidence>
<feature type="transmembrane region" description="Helical" evidence="14">
    <location>
        <begin position="91"/>
        <end position="110"/>
    </location>
</feature>
<dbReference type="GO" id="GO:0004144">
    <property type="term" value="F:diacylglycerol O-acyltransferase activity"/>
    <property type="evidence" value="ECO:0007669"/>
    <property type="project" value="TreeGrafter"/>
</dbReference>
<protein>
    <recommendedName>
        <fullName evidence="14">Acyltransferase</fullName>
        <ecNumber evidence="14">2.3.1.-</ecNumber>
    </recommendedName>
</protein>
<dbReference type="InterPro" id="IPR007130">
    <property type="entry name" value="DAGAT"/>
</dbReference>
<comment type="similarity">
    <text evidence="4 14">Belongs to the diacylglycerol acyltransferase family.</text>
</comment>
<keyword evidence="13" id="KW-0012">Acyltransferase</keyword>
<keyword evidence="8" id="KW-0319">Glycerol metabolism</keyword>
<dbReference type="PANTHER" id="PTHR12317">
    <property type="entry name" value="DIACYLGLYCEROL O-ACYLTRANSFERASE"/>
    <property type="match status" value="1"/>
</dbReference>
<evidence type="ECO:0000256" key="4">
    <source>
        <dbReference type="ARBA" id="ARBA00005420"/>
    </source>
</evidence>
<reference evidence="15" key="1">
    <citation type="submission" date="2021-01" db="EMBL/GenBank/DDBJ databases">
        <authorList>
            <person name="Corre E."/>
            <person name="Pelletier E."/>
            <person name="Niang G."/>
            <person name="Scheremetjew M."/>
            <person name="Finn R."/>
            <person name="Kale V."/>
            <person name="Holt S."/>
            <person name="Cochrane G."/>
            <person name="Meng A."/>
            <person name="Brown T."/>
            <person name="Cohen L."/>
        </authorList>
    </citation>
    <scope>NUCLEOTIDE SEQUENCE</scope>
    <source>
        <strain evidence="15">CCMP1374</strain>
    </source>
</reference>
<evidence type="ECO:0000256" key="7">
    <source>
        <dbReference type="ARBA" id="ARBA00022692"/>
    </source>
</evidence>
<evidence type="ECO:0000256" key="10">
    <source>
        <dbReference type="ARBA" id="ARBA00022989"/>
    </source>
</evidence>
<dbReference type="GO" id="GO:0006071">
    <property type="term" value="P:glycerol metabolic process"/>
    <property type="evidence" value="ECO:0007669"/>
    <property type="project" value="UniProtKB-KW"/>
</dbReference>
<evidence type="ECO:0000256" key="8">
    <source>
        <dbReference type="ARBA" id="ARBA00022798"/>
    </source>
</evidence>
<evidence type="ECO:0000256" key="13">
    <source>
        <dbReference type="ARBA" id="ARBA00023315"/>
    </source>
</evidence>
<dbReference type="GO" id="GO:0005789">
    <property type="term" value="C:endoplasmic reticulum membrane"/>
    <property type="evidence" value="ECO:0007669"/>
    <property type="project" value="UniProtKB-SubCell"/>
</dbReference>
<evidence type="ECO:0000256" key="1">
    <source>
        <dbReference type="ARBA" id="ARBA00004477"/>
    </source>
</evidence>
<dbReference type="Pfam" id="PF03982">
    <property type="entry name" value="DAGAT"/>
    <property type="match status" value="1"/>
</dbReference>
<dbReference type="AlphaFoldDB" id="A0A7S0EKL2"/>
<evidence type="ECO:0000256" key="6">
    <source>
        <dbReference type="ARBA" id="ARBA00022679"/>
    </source>
</evidence>
<comment type="pathway">
    <text evidence="2">Glycerolipid metabolism; triacylglycerol biosynthesis.</text>
</comment>
<evidence type="ECO:0000313" key="15">
    <source>
        <dbReference type="EMBL" id="CAD8487690.1"/>
    </source>
</evidence>
<keyword evidence="9 14" id="KW-0256">Endoplasmic reticulum</keyword>
<keyword evidence="10 14" id="KW-1133">Transmembrane helix</keyword>
<organism evidence="15">
    <name type="scientific">Phaeocystis antarctica</name>
    <dbReference type="NCBI Taxonomy" id="33657"/>
    <lineage>
        <taxon>Eukaryota</taxon>
        <taxon>Haptista</taxon>
        <taxon>Haptophyta</taxon>
        <taxon>Prymnesiophyceae</taxon>
        <taxon>Phaeocystales</taxon>
        <taxon>Phaeocystaceae</taxon>
        <taxon>Phaeocystis</taxon>
    </lineage>
</organism>